<dbReference type="SUPFAM" id="SSF56300">
    <property type="entry name" value="Metallo-dependent phosphatases"/>
    <property type="match status" value="1"/>
</dbReference>
<dbReference type="EMBL" id="CP001291">
    <property type="protein sequence ID" value="ACK69415.1"/>
    <property type="molecule type" value="Genomic_DNA"/>
</dbReference>
<feature type="region of interest" description="Disordered" evidence="1">
    <location>
        <begin position="224"/>
        <end position="255"/>
    </location>
</feature>
<evidence type="ECO:0000313" key="2">
    <source>
        <dbReference type="EMBL" id="ACK69415.1"/>
    </source>
</evidence>
<dbReference type="PANTHER" id="PTHR37031">
    <property type="entry name" value="METALLOPHOSPHATASE BINDING DOMAIN PROTEIN"/>
    <property type="match status" value="1"/>
</dbReference>
<reference evidence="3" key="1">
    <citation type="journal article" date="2011" name="MBio">
        <title>Novel metabolic attributes of the genus Cyanothece, comprising a group of unicellular nitrogen-fixing Cyanobacteria.</title>
        <authorList>
            <person name="Bandyopadhyay A."/>
            <person name="Elvitigala T."/>
            <person name="Welsh E."/>
            <person name="Stockel J."/>
            <person name="Liberton M."/>
            <person name="Min H."/>
            <person name="Sherman L.A."/>
            <person name="Pakrasi H.B."/>
        </authorList>
    </citation>
    <scope>NUCLEOTIDE SEQUENCE [LARGE SCALE GENOMIC DNA]</scope>
    <source>
        <strain evidence="3">PCC 7424</strain>
    </source>
</reference>
<dbReference type="Gene3D" id="3.60.21.70">
    <property type="entry name" value="PhoD-like phosphatase"/>
    <property type="match status" value="1"/>
</dbReference>
<gene>
    <name evidence="2" type="ordered locus">PCC7424_0959</name>
</gene>
<name>B7KIK9_GLOC7</name>
<evidence type="ECO:0008006" key="4">
    <source>
        <dbReference type="Google" id="ProtNLM"/>
    </source>
</evidence>
<evidence type="ECO:0000313" key="3">
    <source>
        <dbReference type="Proteomes" id="UP000002384"/>
    </source>
</evidence>
<dbReference type="AlphaFoldDB" id="B7KIK9"/>
<dbReference type="InterPro" id="IPR038607">
    <property type="entry name" value="PhoD-like_sf"/>
</dbReference>
<dbReference type="KEGG" id="cyc:PCC7424_0959"/>
<dbReference type="STRING" id="65393.PCC7424_0959"/>
<dbReference type="RefSeq" id="WP_012598362.1">
    <property type="nucleotide sequence ID" value="NC_011729.1"/>
</dbReference>
<dbReference type="InterPro" id="IPR029052">
    <property type="entry name" value="Metallo-depent_PP-like"/>
</dbReference>
<dbReference type="Proteomes" id="UP000002384">
    <property type="component" value="Chromosome"/>
</dbReference>
<accession>B7KIK9</accession>
<proteinExistence type="predicted"/>
<dbReference type="PANTHER" id="PTHR37031:SF2">
    <property type="entry name" value="PHOD-LIKE PHOSPHATASE METALLOPHOSPHATASE DOMAIN-CONTAINING PROTEIN"/>
    <property type="match status" value="1"/>
</dbReference>
<dbReference type="eggNOG" id="COG3540">
    <property type="taxonomic scope" value="Bacteria"/>
</dbReference>
<keyword evidence="3" id="KW-1185">Reference proteome</keyword>
<dbReference type="HOGENOM" id="CLU_020671_0_0_3"/>
<organism evidence="2 3">
    <name type="scientific">Gloeothece citriformis (strain PCC 7424)</name>
    <name type="common">Cyanothece sp. (strain PCC 7424)</name>
    <dbReference type="NCBI Taxonomy" id="65393"/>
    <lineage>
        <taxon>Bacteria</taxon>
        <taxon>Bacillati</taxon>
        <taxon>Cyanobacteriota</taxon>
        <taxon>Cyanophyceae</taxon>
        <taxon>Oscillatoriophycideae</taxon>
        <taxon>Chroococcales</taxon>
        <taxon>Aphanothecaceae</taxon>
        <taxon>Gloeothece</taxon>
        <taxon>Gloeothece citriformis</taxon>
    </lineage>
</organism>
<protein>
    <recommendedName>
        <fullName evidence="4">PhoD-like phosphatase metallophosphatase domain-containing protein</fullName>
    </recommendedName>
</protein>
<sequence length="777" mass="89247">MFDMAWISLNHRLEQLPLILAGPMLRRTEPEAVTVWVALRSPAKVTLNIYRTQQGEIIETEEIIAQGKRSTVEVGQHLHIVAVTAKIIGNNPLQSGQIYAYDLNFDLDRVPAQNLQQALQSSSYSSASISYFSHELPTFVLPPSDLNKLHIVHGSCRKPQGEGQDALPILDDLLEKEAIDPNNRVHQLFLTGDQIYGDDVADSLLMIATDIGDTLLGWEEALPHSHNPDKVKPKHLKPGQRSQIADEKGGLTAGLRRQPERAKSHLFSLGEFCGMYLLTWSPVLWPEKIPTAKDINKKGKQAKNWDKEVKELRKFFHTLGKVRRVFANVATYTIFDDHDISDDWYLNQEWCLRVLGKPLGKRTVENGLLAYTLFQGWGNTPEQFEPEKTGEKLLLALQTLAHSRGNDLSVRQAIADYLGLPPLDPVTALPSFKRDGEVLILERDPQALTWHYTLRFKGYEILVLDTRTWRGYPTTKKTTTSPPMLLSPTAFERQIKQPLDQTDELCKQGLAQIDLTILIAPTNLISLKLIDKIQHWNLRQKQVYNNDVGDSWNVHKSALAKLLNALFRRREQVIVLSGDIHYGSAIRCQYWQYLDQRIDTKMMAQLTASAFCNSEVKTRLVHTKLKSLLPEPTRQWVGWLDPPTMIEITKTQELKANQWQPPLDWSYQIEWIKRPPAITLRHDVPWLKTYWQPKFKGWNHIKNCFLKLWRNRWLHEGEEVVGLNNFGLVTFNFSEDNTLNSVTQDLYWCPPWELTSIVYSRYSVNLNQPENCRKTTD</sequence>
<evidence type="ECO:0000256" key="1">
    <source>
        <dbReference type="SAM" id="MobiDB-lite"/>
    </source>
</evidence>